<reference evidence="4 5" key="1">
    <citation type="submission" date="2020-08" db="EMBL/GenBank/DDBJ databases">
        <title>Genomic Encyclopedia of Type Strains, Phase IV (KMG-IV): sequencing the most valuable type-strain genomes for metagenomic binning, comparative biology and taxonomic classification.</title>
        <authorList>
            <person name="Goeker M."/>
        </authorList>
    </citation>
    <scope>NUCLEOTIDE SEQUENCE [LARGE SCALE GENOMIC DNA]</scope>
    <source>
        <strain evidence="4 5">DSM 4491</strain>
    </source>
</reference>
<dbReference type="InterPro" id="IPR054612">
    <property type="entry name" value="Phage_capsid-like_C"/>
</dbReference>
<dbReference type="RefSeq" id="WP_166117046.1">
    <property type="nucleotide sequence ID" value="NZ_BAABDB010000030.1"/>
</dbReference>
<dbReference type="NCBIfam" id="TIGR01554">
    <property type="entry name" value="major_cap_HK97"/>
    <property type="match status" value="1"/>
</dbReference>
<evidence type="ECO:0000259" key="3">
    <source>
        <dbReference type="Pfam" id="PF05065"/>
    </source>
</evidence>
<evidence type="ECO:0000256" key="1">
    <source>
        <dbReference type="ARBA" id="ARBA00004328"/>
    </source>
</evidence>
<dbReference type="AlphaFoldDB" id="A0A841QKT1"/>
<feature type="domain" description="Phage capsid-like C-terminal" evidence="3">
    <location>
        <begin position="167"/>
        <end position="449"/>
    </location>
</feature>
<protein>
    <submittedName>
        <fullName evidence="4">HK97 family phage major capsid protein</fullName>
    </submittedName>
</protein>
<evidence type="ECO:0000313" key="5">
    <source>
        <dbReference type="Proteomes" id="UP000578000"/>
    </source>
</evidence>
<dbReference type="Gene3D" id="3.30.2400.10">
    <property type="entry name" value="Major capsid protein gp5"/>
    <property type="match status" value="1"/>
</dbReference>
<accession>A0A841QKT1</accession>
<dbReference type="Proteomes" id="UP000578000">
    <property type="component" value="Unassembled WGS sequence"/>
</dbReference>
<feature type="region of interest" description="Disordered" evidence="2">
    <location>
        <begin position="61"/>
        <end position="95"/>
    </location>
</feature>
<dbReference type="InterPro" id="IPR024455">
    <property type="entry name" value="Phage_capsid"/>
</dbReference>
<proteinExistence type="predicted"/>
<evidence type="ECO:0000313" key="4">
    <source>
        <dbReference type="EMBL" id="MBB6458703.1"/>
    </source>
</evidence>
<dbReference type="Pfam" id="PF05065">
    <property type="entry name" value="Phage_capsid"/>
    <property type="match status" value="1"/>
</dbReference>
<gene>
    <name evidence="4" type="ORF">HNR55_003316</name>
</gene>
<comment type="subcellular location">
    <subcellularLocation>
        <location evidence="1">Virion</location>
    </subcellularLocation>
</comment>
<dbReference type="SUPFAM" id="SSF56563">
    <property type="entry name" value="Major capsid protein gp5"/>
    <property type="match status" value="1"/>
</dbReference>
<organism evidence="4 5">
    <name type="scientific">Acetobacter lovaniensis</name>
    <dbReference type="NCBI Taxonomy" id="104100"/>
    <lineage>
        <taxon>Bacteria</taxon>
        <taxon>Pseudomonadati</taxon>
        <taxon>Pseudomonadota</taxon>
        <taxon>Alphaproteobacteria</taxon>
        <taxon>Acetobacterales</taxon>
        <taxon>Acetobacteraceae</taxon>
        <taxon>Acetobacter</taxon>
    </lineage>
</organism>
<sequence length="483" mass="51712">MDKEINDLEVKRLALIASMEKTLANSELSEDEATASFDADMAQVKSIEAKMARLEKVKALKATKAVKEAEEDTDKEEEKDEASEELEKDDDDKEETMKSFHITKGYVPAGTEKGLYVQKMIARDIVKMHGETGARNILAVSTSKNYANGLIKSALTTSQPVVGPDVREFIDLLTADCVVRKVAKVVSMPNNNLTYPRQRLGATASWVGEGTNYVPSATDFDTINFVGKKLTGFTYTTLEFNNFSLQGAVEHITSDLANQVALAEDRTFIMGSTAGALAPAYSLVGNAGTNITSTGSDSVSIAADLAQIKSALQTKFVNISRGVVFGSPAIFNSLENLQTSFGVYPFREEIRMGILNGFTIMATAQIPTDIDTSAAKDGSAKNGSPLVFVAPQHLIIADAGQYALRSTDQGSWTDGGVQMNAFAQDLIAYKLANWVDFGVEHDAAVAVLNTVGWTNFNVDGAYQLVEAAKTGGSGASAVKGKSS</sequence>
<evidence type="ECO:0000256" key="2">
    <source>
        <dbReference type="SAM" id="MobiDB-lite"/>
    </source>
</evidence>
<dbReference type="EMBL" id="JACHIE010000028">
    <property type="protein sequence ID" value="MBB6458703.1"/>
    <property type="molecule type" value="Genomic_DNA"/>
</dbReference>
<comment type="caution">
    <text evidence="4">The sequence shown here is derived from an EMBL/GenBank/DDBJ whole genome shotgun (WGS) entry which is preliminary data.</text>
</comment>
<feature type="compositionally biased region" description="Acidic residues" evidence="2">
    <location>
        <begin position="69"/>
        <end position="94"/>
    </location>
</feature>
<name>A0A841QKT1_9PROT</name>
<keyword evidence="5" id="KW-1185">Reference proteome</keyword>